<evidence type="ECO:0000256" key="8">
    <source>
        <dbReference type="ARBA" id="ARBA00023034"/>
    </source>
</evidence>
<keyword evidence="12" id="KW-1185">Reference proteome</keyword>
<evidence type="ECO:0000313" key="12">
    <source>
        <dbReference type="Proteomes" id="UP001159363"/>
    </source>
</evidence>
<keyword evidence="9 10" id="KW-0472">Membrane</keyword>
<evidence type="ECO:0000313" key="11">
    <source>
        <dbReference type="EMBL" id="KAJ8870606.1"/>
    </source>
</evidence>
<feature type="transmembrane region" description="Helical" evidence="10">
    <location>
        <begin position="123"/>
        <end position="143"/>
    </location>
</feature>
<keyword evidence="7 10" id="KW-1133">Transmembrane helix</keyword>
<dbReference type="InterPro" id="IPR019185">
    <property type="entry name" value="Integral_membrane_SYS1-rel"/>
</dbReference>
<proteinExistence type="inferred from homology"/>
<comment type="caution">
    <text evidence="11">The sequence shown here is derived from an EMBL/GenBank/DDBJ whole genome shotgun (WGS) entry which is preliminary data.</text>
</comment>
<keyword evidence="6 10" id="KW-0653">Protein transport</keyword>
<comment type="function">
    <text evidence="10">Involved in protein trafficking.</text>
</comment>
<evidence type="ECO:0000256" key="1">
    <source>
        <dbReference type="ARBA" id="ARBA00004653"/>
    </source>
</evidence>
<keyword evidence="8 10" id="KW-0333">Golgi apparatus</keyword>
<evidence type="ECO:0000256" key="10">
    <source>
        <dbReference type="PIRNR" id="PIRNR031402"/>
    </source>
</evidence>
<dbReference type="PIRSF" id="PIRSF031402">
    <property type="entry name" value="SYS1_homologue"/>
    <property type="match status" value="1"/>
</dbReference>
<evidence type="ECO:0000256" key="7">
    <source>
        <dbReference type="ARBA" id="ARBA00022989"/>
    </source>
</evidence>
<evidence type="ECO:0000256" key="9">
    <source>
        <dbReference type="ARBA" id="ARBA00023136"/>
    </source>
</evidence>
<feature type="transmembrane region" description="Helical" evidence="10">
    <location>
        <begin position="20"/>
        <end position="46"/>
    </location>
</feature>
<evidence type="ECO:0000256" key="4">
    <source>
        <dbReference type="ARBA" id="ARBA00022448"/>
    </source>
</evidence>
<feature type="transmembrane region" description="Helical" evidence="10">
    <location>
        <begin position="70"/>
        <end position="90"/>
    </location>
</feature>
<dbReference type="Pfam" id="PF09801">
    <property type="entry name" value="SYS1"/>
    <property type="match status" value="1"/>
</dbReference>
<comment type="similarity">
    <text evidence="2 10">Belongs to the SYS1 family.</text>
</comment>
<dbReference type="EMBL" id="JARBHB010000013">
    <property type="protein sequence ID" value="KAJ8870606.1"/>
    <property type="molecule type" value="Genomic_DNA"/>
</dbReference>
<accession>A0ABQ9GDX9</accession>
<evidence type="ECO:0000256" key="2">
    <source>
        <dbReference type="ARBA" id="ARBA00008160"/>
    </source>
</evidence>
<dbReference type="InterPro" id="IPR016973">
    <property type="entry name" value="Integral_membrane_SYS1"/>
</dbReference>
<protein>
    <recommendedName>
        <fullName evidence="3 10">Protein SYS1 homolog</fullName>
    </recommendedName>
</protein>
<evidence type="ECO:0000256" key="5">
    <source>
        <dbReference type="ARBA" id="ARBA00022692"/>
    </source>
</evidence>
<sequence>MKMKKLTGQFRSTTWDPFLIICQMISLQCIMYFGLGMWICMVDMIAGAPRSLDHLFKYQEIHIHDLDGELIIAAFVLNALTSALGLWFVVQRTKQCLDFSATMHLFHLLVCWCYNGRLPTSLLWWMLNLACLTITCVCSEFLCMRTELQAIPLSLGPKADL</sequence>
<evidence type="ECO:0000256" key="3">
    <source>
        <dbReference type="ARBA" id="ARBA00014516"/>
    </source>
</evidence>
<evidence type="ECO:0000256" key="6">
    <source>
        <dbReference type="ARBA" id="ARBA00022927"/>
    </source>
</evidence>
<comment type="subcellular location">
    <subcellularLocation>
        <location evidence="1 10">Golgi apparatus membrane</location>
        <topology evidence="1 10">Multi-pass membrane protein</topology>
    </subcellularLocation>
</comment>
<dbReference type="PANTHER" id="PTHR12952">
    <property type="entry name" value="SYS1"/>
    <property type="match status" value="1"/>
</dbReference>
<gene>
    <name evidence="11" type="ORF">PR048_029629</name>
</gene>
<dbReference type="PANTHER" id="PTHR12952:SF0">
    <property type="entry name" value="PROTEIN SYS1 HOMOLOG"/>
    <property type="match status" value="1"/>
</dbReference>
<keyword evidence="4 10" id="KW-0813">Transport</keyword>
<keyword evidence="5 10" id="KW-0812">Transmembrane</keyword>
<name>A0ABQ9GDX9_9NEOP</name>
<reference evidence="11 12" key="1">
    <citation type="submission" date="2023-02" db="EMBL/GenBank/DDBJ databases">
        <title>LHISI_Scaffold_Assembly.</title>
        <authorList>
            <person name="Stuart O.P."/>
            <person name="Cleave R."/>
            <person name="Magrath M.J.L."/>
            <person name="Mikheyev A.S."/>
        </authorList>
    </citation>
    <scope>NUCLEOTIDE SEQUENCE [LARGE SCALE GENOMIC DNA]</scope>
    <source>
        <strain evidence="11">Daus_M_001</strain>
        <tissue evidence="11">Leg muscle</tissue>
    </source>
</reference>
<dbReference type="Proteomes" id="UP001159363">
    <property type="component" value="Chromosome 12"/>
</dbReference>
<organism evidence="11 12">
    <name type="scientific">Dryococelus australis</name>
    <dbReference type="NCBI Taxonomy" id="614101"/>
    <lineage>
        <taxon>Eukaryota</taxon>
        <taxon>Metazoa</taxon>
        <taxon>Ecdysozoa</taxon>
        <taxon>Arthropoda</taxon>
        <taxon>Hexapoda</taxon>
        <taxon>Insecta</taxon>
        <taxon>Pterygota</taxon>
        <taxon>Neoptera</taxon>
        <taxon>Polyneoptera</taxon>
        <taxon>Phasmatodea</taxon>
        <taxon>Verophasmatodea</taxon>
        <taxon>Anareolatae</taxon>
        <taxon>Phasmatidae</taxon>
        <taxon>Eurycanthinae</taxon>
        <taxon>Dryococelus</taxon>
    </lineage>
</organism>